<feature type="compositionally biased region" description="Basic and acidic residues" evidence="1">
    <location>
        <begin position="82"/>
        <end position="107"/>
    </location>
</feature>
<reference evidence="2" key="1">
    <citation type="submission" date="2019-08" db="EMBL/GenBank/DDBJ databases">
        <title>The genome of the North American firefly Photinus pyralis.</title>
        <authorList>
            <consortium name="Photinus pyralis genome working group"/>
            <person name="Fallon T.R."/>
            <person name="Sander Lower S.E."/>
            <person name="Weng J.-K."/>
        </authorList>
    </citation>
    <scope>NUCLEOTIDE SEQUENCE</scope>
    <source>
        <strain evidence="2">TRF0915ILg1</strain>
        <tissue evidence="2">Whole body</tissue>
    </source>
</reference>
<dbReference type="EMBL" id="VTPC01002661">
    <property type="protein sequence ID" value="KAF2899733.1"/>
    <property type="molecule type" value="Genomic_DNA"/>
</dbReference>
<protein>
    <submittedName>
        <fullName evidence="2">Uncharacterized protein</fullName>
    </submittedName>
</protein>
<feature type="region of interest" description="Disordered" evidence="1">
    <location>
        <begin position="137"/>
        <end position="166"/>
    </location>
</feature>
<comment type="caution">
    <text evidence="2">The sequence shown here is derived from an EMBL/GenBank/DDBJ whole genome shotgun (WGS) entry which is preliminary data.</text>
</comment>
<accession>A0A8K0DAN4</accession>
<evidence type="ECO:0000256" key="1">
    <source>
        <dbReference type="SAM" id="MobiDB-lite"/>
    </source>
</evidence>
<gene>
    <name evidence="2" type="ORF">ILUMI_06441</name>
</gene>
<evidence type="ECO:0000313" key="3">
    <source>
        <dbReference type="Proteomes" id="UP000801492"/>
    </source>
</evidence>
<dbReference type="Proteomes" id="UP000801492">
    <property type="component" value="Unassembled WGS sequence"/>
</dbReference>
<sequence length="166" mass="19604">MKLKKDERDTRIGQNMHKEVRNFYQGTKKLKAGYQTRTIALETKSKGRIVDNCNIDRTWKDYFRKLLNGEEDSNEEQTQAHMQERNEDEEKMHPPDLEEHDKEQRNYIKEVTKGIANLDGDEEIQALGENIIQALKKTSRQHMNNHSTTYKKLVRSGISEKNKKEK</sequence>
<proteinExistence type="predicted"/>
<name>A0A8K0DAN4_IGNLU</name>
<evidence type="ECO:0000313" key="2">
    <source>
        <dbReference type="EMBL" id="KAF2899733.1"/>
    </source>
</evidence>
<feature type="region of interest" description="Disordered" evidence="1">
    <location>
        <begin position="69"/>
        <end position="107"/>
    </location>
</feature>
<dbReference type="AlphaFoldDB" id="A0A8K0DAN4"/>
<feature type="compositionally biased region" description="Polar residues" evidence="1">
    <location>
        <begin position="141"/>
        <end position="150"/>
    </location>
</feature>
<keyword evidence="3" id="KW-1185">Reference proteome</keyword>
<organism evidence="2 3">
    <name type="scientific">Ignelater luminosus</name>
    <name type="common">Cucubano</name>
    <name type="synonym">Pyrophorus luminosus</name>
    <dbReference type="NCBI Taxonomy" id="2038154"/>
    <lineage>
        <taxon>Eukaryota</taxon>
        <taxon>Metazoa</taxon>
        <taxon>Ecdysozoa</taxon>
        <taxon>Arthropoda</taxon>
        <taxon>Hexapoda</taxon>
        <taxon>Insecta</taxon>
        <taxon>Pterygota</taxon>
        <taxon>Neoptera</taxon>
        <taxon>Endopterygota</taxon>
        <taxon>Coleoptera</taxon>
        <taxon>Polyphaga</taxon>
        <taxon>Elateriformia</taxon>
        <taxon>Elateroidea</taxon>
        <taxon>Elateridae</taxon>
        <taxon>Agrypninae</taxon>
        <taxon>Pyrophorini</taxon>
        <taxon>Ignelater</taxon>
    </lineage>
</organism>